<dbReference type="OrthoDB" id="3220769at2759"/>
<sequence>MHQSFYGYNLTRPYPYRWFTPVLIIGGCIFTVLFSLLNVATNGYELTAKSTSDPNSTLIERDWLSSVPSFLRGVRSQCDSTIIPLQSLLKTNNSALPYTVDRVWRRTEDGGKETLGSLVYHNQPLQECRVIFVETNIEVQTRSASQLARIPVGGAVETRVECFFESEDGRTFLQLSSVYDPIPTSNSSVQYFLYSSPTKQANLYWGSWLMRIYWADIMRTFAKHNTEEKNRWISANLQVKYSSSRPEITDDDMRSPDFFYVSCFFNRKGDGAVRGDFDFDVCSNGNNNITALSSDSAGALEMSDFWSSYNILSKALYYTTLADLGRDDRSIPNLLSRRALVEELSRDLNKTRQGLAPAWQWGIGPEFPSGKAFSAADYSDADMQVTPSVLASTYLCKVRRLKDPARLVMAVLVSNLVFLSALWTAYIWIVDVFLVGRATILELDPHPAQSNGRASPASMYETEMTPLKPEFQKGVSGGSSSVDDFGRVAR</sequence>
<reference evidence="3 4" key="2">
    <citation type="submission" date="2021-10" db="EMBL/GenBank/DDBJ databases">
        <authorList>
            <person name="Piombo E."/>
        </authorList>
    </citation>
    <scope>NUCLEOTIDE SEQUENCE [LARGE SCALE GENOMIC DNA]</scope>
</reference>
<organism evidence="3 4">
    <name type="scientific">Clonostachys byssicola</name>
    <dbReference type="NCBI Taxonomy" id="160290"/>
    <lineage>
        <taxon>Eukaryota</taxon>
        <taxon>Fungi</taxon>
        <taxon>Dikarya</taxon>
        <taxon>Ascomycota</taxon>
        <taxon>Pezizomycotina</taxon>
        <taxon>Sordariomycetes</taxon>
        <taxon>Hypocreomycetidae</taxon>
        <taxon>Hypocreales</taxon>
        <taxon>Bionectriaceae</taxon>
        <taxon>Clonostachys</taxon>
    </lineage>
</organism>
<proteinExistence type="predicted"/>
<reference evidence="4" key="1">
    <citation type="submission" date="2019-06" db="EMBL/GenBank/DDBJ databases">
        <authorList>
            <person name="Broberg M."/>
        </authorList>
    </citation>
    <scope>NUCLEOTIDE SEQUENCE [LARGE SCALE GENOMIC DNA]</scope>
</reference>
<feature type="transmembrane region" description="Helical" evidence="2">
    <location>
        <begin position="18"/>
        <end position="40"/>
    </location>
</feature>
<dbReference type="Proteomes" id="UP000754883">
    <property type="component" value="Unassembled WGS sequence"/>
</dbReference>
<evidence type="ECO:0000256" key="2">
    <source>
        <dbReference type="SAM" id="Phobius"/>
    </source>
</evidence>
<evidence type="ECO:0000256" key="1">
    <source>
        <dbReference type="SAM" id="MobiDB-lite"/>
    </source>
</evidence>
<dbReference type="AlphaFoldDB" id="A0A9N9UBX2"/>
<accession>A0A9N9UBX2</accession>
<gene>
    <name evidence="3" type="ORF">CBYS24578_00015638</name>
</gene>
<feature type="region of interest" description="Disordered" evidence="1">
    <location>
        <begin position="467"/>
        <end position="490"/>
    </location>
</feature>
<protein>
    <submittedName>
        <fullName evidence="3">Uncharacterized protein</fullName>
    </submittedName>
</protein>
<evidence type="ECO:0000313" key="4">
    <source>
        <dbReference type="Proteomes" id="UP000754883"/>
    </source>
</evidence>
<keyword evidence="2" id="KW-1133">Transmembrane helix</keyword>
<keyword evidence="2" id="KW-0472">Membrane</keyword>
<evidence type="ECO:0000313" key="3">
    <source>
        <dbReference type="EMBL" id="CAG9982140.1"/>
    </source>
</evidence>
<dbReference type="EMBL" id="CABFNO020001339">
    <property type="protein sequence ID" value="CAG9982140.1"/>
    <property type="molecule type" value="Genomic_DNA"/>
</dbReference>
<feature type="transmembrane region" description="Helical" evidence="2">
    <location>
        <begin position="407"/>
        <end position="429"/>
    </location>
</feature>
<keyword evidence="4" id="KW-1185">Reference proteome</keyword>
<keyword evidence="2" id="KW-0812">Transmembrane</keyword>
<name>A0A9N9UBX2_9HYPO</name>
<comment type="caution">
    <text evidence="3">The sequence shown here is derived from an EMBL/GenBank/DDBJ whole genome shotgun (WGS) entry which is preliminary data.</text>
</comment>